<feature type="transmembrane region" description="Helical" evidence="1">
    <location>
        <begin position="132"/>
        <end position="152"/>
    </location>
</feature>
<feature type="transmembrane region" description="Helical" evidence="1">
    <location>
        <begin position="55"/>
        <end position="76"/>
    </location>
</feature>
<gene>
    <name evidence="2" type="ORF">A2633_01225</name>
</gene>
<keyword evidence="1" id="KW-0472">Membrane</keyword>
<keyword evidence="1" id="KW-1133">Transmembrane helix</keyword>
<feature type="transmembrane region" description="Helical" evidence="1">
    <location>
        <begin position="96"/>
        <end position="120"/>
    </location>
</feature>
<evidence type="ECO:0000313" key="2">
    <source>
        <dbReference type="EMBL" id="OGZ94621.1"/>
    </source>
</evidence>
<reference evidence="2 3" key="1">
    <citation type="journal article" date="2016" name="Nat. Commun.">
        <title>Thousands of microbial genomes shed light on interconnected biogeochemical processes in an aquifer system.</title>
        <authorList>
            <person name="Anantharaman K."/>
            <person name="Brown C.T."/>
            <person name="Hug L.A."/>
            <person name="Sharon I."/>
            <person name="Castelle C.J."/>
            <person name="Probst A.J."/>
            <person name="Thomas B.C."/>
            <person name="Singh A."/>
            <person name="Wilkins M.J."/>
            <person name="Karaoz U."/>
            <person name="Brodie E.L."/>
            <person name="Williams K.H."/>
            <person name="Hubbard S.S."/>
            <person name="Banfield J.F."/>
        </authorList>
    </citation>
    <scope>NUCLEOTIDE SEQUENCE [LARGE SCALE GENOMIC DNA]</scope>
</reference>
<dbReference type="Proteomes" id="UP000177152">
    <property type="component" value="Unassembled WGS sequence"/>
</dbReference>
<evidence type="ECO:0000256" key="1">
    <source>
        <dbReference type="SAM" id="Phobius"/>
    </source>
</evidence>
<name>A0A1G2K7S7_9BACT</name>
<keyword evidence="1" id="KW-0812">Transmembrane</keyword>
<dbReference type="EMBL" id="MHQC01000032">
    <property type="protein sequence ID" value="OGZ94621.1"/>
    <property type="molecule type" value="Genomic_DNA"/>
</dbReference>
<sequence>MHAFGLWVIERFEKFSHKFQKMFGRDCFWLARACLASYVLGCAFGTVMLLLYEHFAAALGLVVLNLPIALGVPGYLKDIKNREDEVWRKPGLANILKLRAEFCTMLIGCSLLVCSTSFLFYRFTAPRVWSPYFLILSCNFMLVLFMMIFRCCDPMPPAKSMFEKFKNTSIERIKELSVSGSLQPAPVRIPR</sequence>
<evidence type="ECO:0000313" key="3">
    <source>
        <dbReference type="Proteomes" id="UP000177152"/>
    </source>
</evidence>
<proteinExistence type="predicted"/>
<dbReference type="AlphaFoldDB" id="A0A1G2K7S7"/>
<accession>A0A1G2K7S7</accession>
<protein>
    <submittedName>
        <fullName evidence="2">Uncharacterized protein</fullName>
    </submittedName>
</protein>
<comment type="caution">
    <text evidence="2">The sequence shown here is derived from an EMBL/GenBank/DDBJ whole genome shotgun (WGS) entry which is preliminary data.</text>
</comment>
<organism evidence="2 3">
    <name type="scientific">Candidatus Sungbacteria bacterium RIFCSPHIGHO2_01_FULL_47_32</name>
    <dbReference type="NCBI Taxonomy" id="1802264"/>
    <lineage>
        <taxon>Bacteria</taxon>
        <taxon>Candidatus Sungiibacteriota</taxon>
    </lineage>
</organism>
<feature type="transmembrane region" description="Helical" evidence="1">
    <location>
        <begin position="27"/>
        <end position="49"/>
    </location>
</feature>